<dbReference type="Proteomes" id="UP000017842">
    <property type="component" value="Unassembled WGS sequence"/>
</dbReference>
<feature type="region of interest" description="Disordered" evidence="7">
    <location>
        <begin position="633"/>
        <end position="671"/>
    </location>
</feature>
<comment type="similarity">
    <text evidence="2">Belongs to the VirD4/TraG family.</text>
</comment>
<dbReference type="Gene3D" id="3.40.50.300">
    <property type="entry name" value="P-loop containing nucleotide triphosphate hydrolases"/>
    <property type="match status" value="1"/>
</dbReference>
<dbReference type="AlphaFoldDB" id="V5DWE0"/>
<dbReference type="STRING" id="1116472.MGMO_93c00140"/>
<evidence type="ECO:0000256" key="7">
    <source>
        <dbReference type="SAM" id="MobiDB-lite"/>
    </source>
</evidence>
<dbReference type="CDD" id="cd01127">
    <property type="entry name" value="TrwB_TraG_TraD_VirD4"/>
    <property type="match status" value="2"/>
</dbReference>
<dbReference type="GO" id="GO:0005886">
    <property type="term" value="C:plasma membrane"/>
    <property type="evidence" value="ECO:0007669"/>
    <property type="project" value="UniProtKB-SubCell"/>
</dbReference>
<reference evidence="9 10" key="1">
    <citation type="journal article" date="2013" name="Genome Announc.">
        <title>Draft Genome Sequence of the Methanotrophic Gammaproteobacterium Methyloglobulus morosus DSM 22980 Strain KoM1.</title>
        <authorList>
            <person name="Poehlein A."/>
            <person name="Deutzmann J.S."/>
            <person name="Daniel R."/>
            <person name="Simeonova D.D."/>
        </authorList>
    </citation>
    <scope>NUCLEOTIDE SEQUENCE [LARGE SCALE GENOMIC DNA]</scope>
    <source>
        <strain evidence="9 10">KoM1</strain>
    </source>
</reference>
<evidence type="ECO:0000256" key="3">
    <source>
        <dbReference type="ARBA" id="ARBA00022475"/>
    </source>
</evidence>
<feature type="transmembrane region" description="Helical" evidence="8">
    <location>
        <begin position="85"/>
        <end position="107"/>
    </location>
</feature>
<dbReference type="PANTHER" id="PTHR37937:SF1">
    <property type="entry name" value="CONJUGATIVE TRANSFER: DNA TRANSPORT"/>
    <property type="match status" value="1"/>
</dbReference>
<organism evidence="9 10">
    <name type="scientific">Methyloglobulus morosus KoM1</name>
    <dbReference type="NCBI Taxonomy" id="1116472"/>
    <lineage>
        <taxon>Bacteria</taxon>
        <taxon>Pseudomonadati</taxon>
        <taxon>Pseudomonadota</taxon>
        <taxon>Gammaproteobacteria</taxon>
        <taxon>Methylococcales</taxon>
        <taxon>Methylococcaceae</taxon>
        <taxon>Methyloglobulus</taxon>
    </lineage>
</organism>
<dbReference type="NCBIfam" id="NF010453">
    <property type="entry name" value="PRK13880.1"/>
    <property type="match status" value="1"/>
</dbReference>
<dbReference type="InterPro" id="IPR027417">
    <property type="entry name" value="P-loop_NTPase"/>
</dbReference>
<keyword evidence="5 8" id="KW-1133">Transmembrane helix</keyword>
<feature type="transmembrane region" description="Helical" evidence="8">
    <location>
        <begin position="55"/>
        <end position="73"/>
    </location>
</feature>
<keyword evidence="4 8" id="KW-0812">Transmembrane</keyword>
<evidence type="ECO:0000256" key="6">
    <source>
        <dbReference type="ARBA" id="ARBA00023136"/>
    </source>
</evidence>
<protein>
    <submittedName>
        <fullName evidence="9">Conjugal transfer protein TraG</fullName>
    </submittedName>
</protein>
<feature type="compositionally biased region" description="Polar residues" evidence="7">
    <location>
        <begin position="660"/>
        <end position="671"/>
    </location>
</feature>
<dbReference type="OrthoDB" id="9759295at2"/>
<accession>V5DWE0</accession>
<dbReference type="SUPFAM" id="SSF52540">
    <property type="entry name" value="P-loop containing nucleoside triphosphate hydrolases"/>
    <property type="match status" value="1"/>
</dbReference>
<evidence type="ECO:0000256" key="2">
    <source>
        <dbReference type="ARBA" id="ARBA00008806"/>
    </source>
</evidence>
<name>V5DWE0_9GAMM</name>
<dbReference type="RefSeq" id="WP_023495265.1">
    <property type="nucleotide sequence ID" value="NZ_AYLO01000089.1"/>
</dbReference>
<comment type="subcellular location">
    <subcellularLocation>
        <location evidence="1">Cell membrane</location>
        <topology evidence="1">Multi-pass membrane protein</topology>
    </subcellularLocation>
</comment>
<dbReference type="EMBL" id="AYLO01000089">
    <property type="protein sequence ID" value="ESS71656.1"/>
    <property type="molecule type" value="Genomic_DNA"/>
</dbReference>
<evidence type="ECO:0000313" key="10">
    <source>
        <dbReference type="Proteomes" id="UP000017842"/>
    </source>
</evidence>
<keyword evidence="6 8" id="KW-0472">Membrane</keyword>
<keyword evidence="10" id="KW-1185">Reference proteome</keyword>
<dbReference type="InterPro" id="IPR051539">
    <property type="entry name" value="T4SS-coupling_protein"/>
</dbReference>
<evidence type="ECO:0000256" key="5">
    <source>
        <dbReference type="ARBA" id="ARBA00022989"/>
    </source>
</evidence>
<dbReference type="eggNOG" id="COG3505">
    <property type="taxonomic scope" value="Bacteria"/>
</dbReference>
<dbReference type="PANTHER" id="PTHR37937">
    <property type="entry name" value="CONJUGATIVE TRANSFER: DNA TRANSPORT"/>
    <property type="match status" value="1"/>
</dbReference>
<gene>
    <name evidence="9" type="primary">traG</name>
    <name evidence="9" type="ORF">MGMO_93c00140</name>
</gene>
<evidence type="ECO:0000256" key="1">
    <source>
        <dbReference type="ARBA" id="ARBA00004651"/>
    </source>
</evidence>
<dbReference type="PATRIC" id="fig|1116472.3.peg.2558"/>
<proteinExistence type="inferred from homology"/>
<keyword evidence="3" id="KW-1003">Cell membrane</keyword>
<evidence type="ECO:0000256" key="4">
    <source>
        <dbReference type="ARBA" id="ARBA00022692"/>
    </source>
</evidence>
<sequence>MKDKFNNSIGPLAHKSGSSSNKGLRAFVALMALWLGLQTATQVFAFEFQFHPLLGLNVFHIYAPWAIIVWAVNWGETYSSYLLRAGNFGILVAGVGLLLQTVVIMVLDNSAKASLYMHGSARWANLKDIRLSGLLPRPRRLFFWLLGKQQLKSSGVFVGAWQDKRGQTHYLRHSGGEHVLCIAPTGSGKGVGLVIPTLLTWPQSTVITDLKGELWGATAGWRQQRANNKVLRFEPATKDSVRWNPLDEIRLGTQFEVGDVQNLVNLIVDPDGRGLETHWQKTSHALLVGVMIHALYLAKKTGEKATLQHIDRMLSDPQKSLNDLWQEMRYNLHRNGSSHELVSSAAMDMISRPIEEAGSVLSTAKSYLSLYRDPVVAENICSSDFCINDLMNNDSPVSLYIVTQPNDKTRLRPLVRILINMVIRLSAQGLTISDGIPKASYKHRLLLMLDEFPALGKLDILQESLAFLRGYGIKCYLICQDITQLKSREYGYGPDESISSNCAVVNAFAPNRIETAEHLSKLTGQTTIVKEQITTSGHRASMLLGNVSRTTHEVQRPLLTPDECMRMQGAIKDNHGMIEKPGDMLVFMAGYPAIYGVQPLYFKDPALMARSRISPPEKSDTLKTRFKPSSSICNDAKRLPIEEAGATGRLDTGHEHSIQRGATTHVRSSSR</sequence>
<evidence type="ECO:0000256" key="8">
    <source>
        <dbReference type="SAM" id="Phobius"/>
    </source>
</evidence>
<evidence type="ECO:0000313" key="9">
    <source>
        <dbReference type="EMBL" id="ESS71656.1"/>
    </source>
</evidence>
<dbReference type="InterPro" id="IPR003688">
    <property type="entry name" value="TraG/VirD4"/>
</dbReference>
<dbReference type="Pfam" id="PF02534">
    <property type="entry name" value="T4SS-DNA_transf"/>
    <property type="match status" value="1"/>
</dbReference>
<comment type="caution">
    <text evidence="9">The sequence shown here is derived from an EMBL/GenBank/DDBJ whole genome shotgun (WGS) entry which is preliminary data.</text>
</comment>